<keyword evidence="1" id="KW-0732">Signal</keyword>
<dbReference type="eggNOG" id="ENOG503171S">
    <property type="taxonomic scope" value="Bacteria"/>
</dbReference>
<dbReference type="RefSeq" id="WP_012211072.1">
    <property type="nucleotide sequence ID" value="NC_010070.1"/>
</dbReference>
<evidence type="ECO:0000256" key="1">
    <source>
        <dbReference type="SAM" id="SignalP"/>
    </source>
</evidence>
<dbReference type="EMBL" id="AP009388">
    <property type="protein sequence ID" value="BAG48070.1"/>
    <property type="molecule type" value="Genomic_DNA"/>
</dbReference>
<organism evidence="2 3">
    <name type="scientific">Burkholderia multivorans (strain ATCC 17616 / 249)</name>
    <dbReference type="NCBI Taxonomy" id="395019"/>
    <lineage>
        <taxon>Bacteria</taxon>
        <taxon>Pseudomonadati</taxon>
        <taxon>Pseudomonadota</taxon>
        <taxon>Betaproteobacteria</taxon>
        <taxon>Burkholderiales</taxon>
        <taxon>Burkholderiaceae</taxon>
        <taxon>Burkholderia</taxon>
        <taxon>Burkholderia cepacia complex</taxon>
    </lineage>
</organism>
<reference evidence="2 3" key="1">
    <citation type="submission" date="2007-04" db="EMBL/GenBank/DDBJ databases">
        <title>Complete genome sequence of Burkholderia multivorans ATCC 17616.</title>
        <authorList>
            <person name="Ohtsubo Y."/>
            <person name="Yamashita A."/>
            <person name="Kurokawa K."/>
            <person name="Takami H."/>
            <person name="Yuhara S."/>
            <person name="Nishiyama E."/>
            <person name="Endo R."/>
            <person name="Miyazaki R."/>
            <person name="Ono A."/>
            <person name="Yano K."/>
            <person name="Ito M."/>
            <person name="Sota M."/>
            <person name="Yuji N."/>
            <person name="Hattori M."/>
            <person name="Tsuda M."/>
        </authorList>
    </citation>
    <scope>NUCLEOTIDE SEQUENCE [LARGE SCALE GENOMIC DNA]</scope>
    <source>
        <strain evidence="3">ATCC 17616 / 249</strain>
        <plasmid evidence="3">Plasmid pTGL1</plasmid>
    </source>
</reference>
<feature type="signal peptide" evidence="1">
    <location>
        <begin position="1"/>
        <end position="25"/>
    </location>
</feature>
<feature type="chain" id="PRO_5002614190" description="DUF2946 domain-containing protein" evidence="1">
    <location>
        <begin position="26"/>
        <end position="120"/>
    </location>
</feature>
<sequence length="120" mass="12668">MKFWVKLVACFLIAWLPMLGYPAQAALCPEMSSMPAVQHHMKAASAIEATGCTSGTKPLGTSDRPSACHAGMGSAVCGMLAIPMSHRVGIVVSTADYRAITPFLAEQFIPELPAPPPRSL</sequence>
<dbReference type="Proteomes" id="UP000008815">
    <property type="component" value="Plasmid pTGL1"/>
</dbReference>
<keyword evidence="2" id="KW-0614">Plasmid</keyword>
<dbReference type="KEGG" id="bmu:Bmul_6279"/>
<evidence type="ECO:0000313" key="2">
    <source>
        <dbReference type="EMBL" id="BAG48070.1"/>
    </source>
</evidence>
<dbReference type="GeneID" id="93168734"/>
<dbReference type="AlphaFoldDB" id="A0A0H3KRV0"/>
<dbReference type="KEGG" id="bmj:BMULJ_06283"/>
<dbReference type="HOGENOM" id="CLU_1902721_0_0_4"/>
<gene>
    <name evidence="2" type="ordered locus">BMULJ_06283</name>
</gene>
<evidence type="ECO:0000313" key="3">
    <source>
        <dbReference type="Proteomes" id="UP000008815"/>
    </source>
</evidence>
<proteinExistence type="predicted"/>
<accession>A0A0H3KRV0</accession>
<keyword evidence="3" id="KW-1185">Reference proteome</keyword>
<name>A0A0H3KRV0_BURM1</name>
<geneLocation type="plasmid" evidence="2 3">
    <name>pTGL1</name>
</geneLocation>
<evidence type="ECO:0008006" key="4">
    <source>
        <dbReference type="Google" id="ProtNLM"/>
    </source>
</evidence>
<protein>
    <recommendedName>
        <fullName evidence="4">DUF2946 domain-containing protein</fullName>
    </recommendedName>
</protein>